<comment type="caution">
    <text evidence="1">The sequence shown here is derived from an EMBL/GenBank/DDBJ whole genome shotgun (WGS) entry which is preliminary data.</text>
</comment>
<keyword evidence="2" id="KW-1185">Reference proteome</keyword>
<accession>A0A8J6B6K9</accession>
<reference evidence="1" key="1">
    <citation type="thesis" date="2020" institute="ProQuest LLC" country="789 East Eisenhower Parkway, Ann Arbor, MI, USA">
        <title>Comparative Genomics and Chromosome Evolution.</title>
        <authorList>
            <person name="Mudd A.B."/>
        </authorList>
    </citation>
    <scope>NUCLEOTIDE SEQUENCE</scope>
    <source>
        <strain evidence="1">HN-11 Male</strain>
        <tissue evidence="1">Kidney and liver</tissue>
    </source>
</reference>
<protein>
    <submittedName>
        <fullName evidence="1">Uncharacterized protein</fullName>
    </submittedName>
</protein>
<dbReference type="AlphaFoldDB" id="A0A8J6B6K9"/>
<sequence>MGESSGSAPAADETTTSWLRHRQISVSDVFMYAASSWASEETFNPSVYFAAARALRSSDINVCSAISGGSRPPTADTTSGGGRF</sequence>
<organism evidence="1 2">
    <name type="scientific">Eleutherodactylus coqui</name>
    <name type="common">Puerto Rican coqui</name>
    <dbReference type="NCBI Taxonomy" id="57060"/>
    <lineage>
        <taxon>Eukaryota</taxon>
        <taxon>Metazoa</taxon>
        <taxon>Chordata</taxon>
        <taxon>Craniata</taxon>
        <taxon>Vertebrata</taxon>
        <taxon>Euteleostomi</taxon>
        <taxon>Amphibia</taxon>
        <taxon>Batrachia</taxon>
        <taxon>Anura</taxon>
        <taxon>Neobatrachia</taxon>
        <taxon>Hyloidea</taxon>
        <taxon>Eleutherodactylidae</taxon>
        <taxon>Eleutherodactylinae</taxon>
        <taxon>Eleutherodactylus</taxon>
        <taxon>Eleutherodactylus</taxon>
    </lineage>
</organism>
<proteinExistence type="predicted"/>
<gene>
    <name evidence="1" type="ORF">GDO78_016263</name>
</gene>
<evidence type="ECO:0000313" key="1">
    <source>
        <dbReference type="EMBL" id="KAG9461611.1"/>
    </source>
</evidence>
<dbReference type="EMBL" id="WNTK01018914">
    <property type="protein sequence ID" value="KAG9461611.1"/>
    <property type="molecule type" value="Genomic_DNA"/>
</dbReference>
<dbReference type="Proteomes" id="UP000770717">
    <property type="component" value="Unassembled WGS sequence"/>
</dbReference>
<name>A0A8J6B6K9_ELECQ</name>
<evidence type="ECO:0000313" key="2">
    <source>
        <dbReference type="Proteomes" id="UP000770717"/>
    </source>
</evidence>